<feature type="compositionally biased region" description="Low complexity" evidence="1">
    <location>
        <begin position="653"/>
        <end position="662"/>
    </location>
</feature>
<evidence type="ECO:0000313" key="2">
    <source>
        <dbReference type="EMBL" id="KIY91691.1"/>
    </source>
</evidence>
<feature type="compositionally biased region" description="Low complexity" evidence="1">
    <location>
        <begin position="298"/>
        <end position="320"/>
    </location>
</feature>
<gene>
    <name evidence="2" type="ORF">MNEG_16273</name>
</gene>
<feature type="region of interest" description="Disordered" evidence="1">
    <location>
        <begin position="422"/>
        <end position="445"/>
    </location>
</feature>
<name>A0A0D2LNZ5_9CHLO</name>
<proteinExistence type="predicted"/>
<dbReference type="Proteomes" id="UP000054498">
    <property type="component" value="Unassembled WGS sequence"/>
</dbReference>
<feature type="compositionally biased region" description="Low complexity" evidence="1">
    <location>
        <begin position="616"/>
        <end position="635"/>
    </location>
</feature>
<evidence type="ECO:0000313" key="3">
    <source>
        <dbReference type="Proteomes" id="UP000054498"/>
    </source>
</evidence>
<evidence type="ECO:0000256" key="1">
    <source>
        <dbReference type="SAM" id="MobiDB-lite"/>
    </source>
</evidence>
<dbReference type="AlphaFoldDB" id="A0A0D2LNZ5"/>
<sequence length="738" mass="71711">GAAIVAADAAAAAVDALASAPHPGAAALTRTPEPTDLAPAVAELACHLDAIAPPEPAAALVMCLGRALALQAAAPLAAALSFLPLAAARTGTASGGCWQAWGPLLASMAAAGTEGGAASLGPRPASPDGDVTGDELVGVEELVAAMIVVCEAAMTSLVAASTPIDINEVPGGAASTKAAATAGSRPTSAVRARSASLAAAALLCWANEAGVGAGAGAGSGGAARRRLAEAGAALAAAAGAPHSVVEDVAQQWRLAEPGGPGARALAAGWRLAHGLDHASLLSEPSAAAAVRAPAAAGLPRPAAAPLPHQAPLAAQQQEQEWQQEQEEQREARGRGQEQAPAQESRETQEEVQPAPADIRPAAADAVDADEAGAALDDLVGEICDASDRLCRRLARDAAALLGRGPEDATAAASAGCGGGGVGEAAGGVQQGTRPEQPQGRGERGPFADASELRLHFKALAHTAPDASAARARLLPLRAALASIEGVAGGLGPPAGAEAAEGGVPGGCEVTLDEMLWQQGEEDADTVGATPPPPARLLAVALGLLPGCAAATAAARSRLARAAAAGCCAQGAAAAGGGASLHAPEVVDGAALAGTRAHAVRLCPPRAPESLGRRRSGAAGRPSGSTGETAAAAPAARADERAKGSSNLETRKSAAAATPNAAPLAPPLPGAALELVADAPTTPHASAPAAPASADAEGNNAAPTEAAIGRRPTQQLEAPPTRPAGVPQGSELWAALEGL</sequence>
<organism evidence="2 3">
    <name type="scientific">Monoraphidium neglectum</name>
    <dbReference type="NCBI Taxonomy" id="145388"/>
    <lineage>
        <taxon>Eukaryota</taxon>
        <taxon>Viridiplantae</taxon>
        <taxon>Chlorophyta</taxon>
        <taxon>core chlorophytes</taxon>
        <taxon>Chlorophyceae</taxon>
        <taxon>CS clade</taxon>
        <taxon>Sphaeropleales</taxon>
        <taxon>Selenastraceae</taxon>
        <taxon>Monoraphidium</taxon>
    </lineage>
</organism>
<feature type="non-terminal residue" evidence="2">
    <location>
        <position position="1"/>
    </location>
</feature>
<feature type="region of interest" description="Disordered" evidence="1">
    <location>
        <begin position="602"/>
        <end position="667"/>
    </location>
</feature>
<feature type="region of interest" description="Disordered" evidence="1">
    <location>
        <begin position="298"/>
        <end position="355"/>
    </location>
</feature>
<feature type="region of interest" description="Disordered" evidence="1">
    <location>
        <begin position="680"/>
        <end position="738"/>
    </location>
</feature>
<dbReference type="GeneID" id="25734016"/>
<protein>
    <submittedName>
        <fullName evidence="2">Uncharacterized protein</fullName>
    </submittedName>
</protein>
<keyword evidence="3" id="KW-1185">Reference proteome</keyword>
<feature type="compositionally biased region" description="Low complexity" evidence="1">
    <location>
        <begin position="680"/>
        <end position="702"/>
    </location>
</feature>
<accession>A0A0D2LNZ5</accession>
<dbReference type="KEGG" id="mng:MNEG_16273"/>
<feature type="compositionally biased region" description="Basic and acidic residues" evidence="1">
    <location>
        <begin position="326"/>
        <end position="335"/>
    </location>
</feature>
<dbReference type="RefSeq" id="XP_013890711.1">
    <property type="nucleotide sequence ID" value="XM_014035257.1"/>
</dbReference>
<dbReference type="EMBL" id="KK106396">
    <property type="protein sequence ID" value="KIY91691.1"/>
    <property type="molecule type" value="Genomic_DNA"/>
</dbReference>
<reference evidence="2 3" key="1">
    <citation type="journal article" date="2013" name="BMC Genomics">
        <title>Reconstruction of the lipid metabolism for the microalga Monoraphidium neglectum from its genome sequence reveals characteristics suitable for biofuel production.</title>
        <authorList>
            <person name="Bogen C."/>
            <person name="Al-Dilaimi A."/>
            <person name="Albersmeier A."/>
            <person name="Wichmann J."/>
            <person name="Grundmann M."/>
            <person name="Rupp O."/>
            <person name="Lauersen K.J."/>
            <person name="Blifernez-Klassen O."/>
            <person name="Kalinowski J."/>
            <person name="Goesmann A."/>
            <person name="Mussgnug J.H."/>
            <person name="Kruse O."/>
        </authorList>
    </citation>
    <scope>NUCLEOTIDE SEQUENCE [LARGE SCALE GENOMIC DNA]</scope>
    <source>
        <strain evidence="2 3">SAG 48.87</strain>
    </source>
</reference>
<feature type="non-terminal residue" evidence="2">
    <location>
        <position position="738"/>
    </location>
</feature>